<dbReference type="Proteomes" id="UP000623440">
    <property type="component" value="Unassembled WGS sequence"/>
</dbReference>
<dbReference type="EMBL" id="JACJSI010000128">
    <property type="protein sequence ID" value="MBD2534019.1"/>
    <property type="molecule type" value="Genomic_DNA"/>
</dbReference>
<comment type="caution">
    <text evidence="1">The sequence shown here is derived from an EMBL/GenBank/DDBJ whole genome shotgun (WGS) entry which is preliminary data.</text>
</comment>
<evidence type="ECO:0000313" key="1">
    <source>
        <dbReference type="EMBL" id="MBD2534019.1"/>
    </source>
</evidence>
<keyword evidence="2" id="KW-1185">Reference proteome</keyword>
<evidence type="ECO:0008006" key="3">
    <source>
        <dbReference type="Google" id="ProtNLM"/>
    </source>
</evidence>
<gene>
    <name evidence="1" type="ORF">H6G97_32565</name>
</gene>
<evidence type="ECO:0000313" key="2">
    <source>
        <dbReference type="Proteomes" id="UP000623440"/>
    </source>
</evidence>
<protein>
    <recommendedName>
        <fullName evidence="3">Transposase</fullName>
    </recommendedName>
</protein>
<proteinExistence type="predicted"/>
<name>A0ABR8DXP1_9NOSO</name>
<accession>A0ABR8DXP1</accession>
<organism evidence="1 2">
    <name type="scientific">Nostoc flagelliforme FACHB-838</name>
    <dbReference type="NCBI Taxonomy" id="2692904"/>
    <lineage>
        <taxon>Bacteria</taxon>
        <taxon>Bacillati</taxon>
        <taxon>Cyanobacteriota</taxon>
        <taxon>Cyanophyceae</taxon>
        <taxon>Nostocales</taxon>
        <taxon>Nostocaceae</taxon>
        <taxon>Nostoc</taxon>
    </lineage>
</organism>
<sequence length="81" mass="9171">MYLEAGYKNFEEYCQSELSAWGDYRRINQLLGAKKVIDIVGKLGGHIRNERQACPLLRLVPCGINTYTIVKPCNQSNACSF</sequence>
<reference evidence="1 2" key="1">
    <citation type="journal article" date="2020" name="ISME J.">
        <title>Comparative genomics reveals insights into cyanobacterial evolution and habitat adaptation.</title>
        <authorList>
            <person name="Chen M.Y."/>
            <person name="Teng W.K."/>
            <person name="Zhao L."/>
            <person name="Hu C.X."/>
            <person name="Zhou Y.K."/>
            <person name="Han B.P."/>
            <person name="Song L.R."/>
            <person name="Shu W.S."/>
        </authorList>
    </citation>
    <scope>NUCLEOTIDE SEQUENCE [LARGE SCALE GENOMIC DNA]</scope>
    <source>
        <strain evidence="1 2">FACHB-838</strain>
    </source>
</reference>